<evidence type="ECO:0000313" key="2">
    <source>
        <dbReference type="EMBL" id="ADO99813.1"/>
    </source>
</evidence>
<evidence type="ECO:0000256" key="1">
    <source>
        <dbReference type="SAM" id="MobiDB-lite"/>
    </source>
</evidence>
<dbReference type="Proteomes" id="UP000006538">
    <property type="component" value="Segment"/>
</dbReference>
<gene>
    <name evidence="2" type="ORF">PHM2_035</name>
</gene>
<reference evidence="2 3" key="1">
    <citation type="journal article" date="2010" name="Environ. Microbiol.">
        <title>Genomic analysis of oceanic cyanobacterial myoviruses compared with T4-like myoviruses from diverse hosts and environments.</title>
        <authorList>
            <person name="Sullivan M.B."/>
            <person name="Huang K.H."/>
            <person name="Ignacio-Espinoza J.C."/>
            <person name="Berlin A.M."/>
            <person name="Kelly L."/>
            <person name="Weigele P.R."/>
            <person name="DeFrancesco A.S."/>
            <person name="Kern S.E."/>
            <person name="Thompson L.R."/>
            <person name="Young S."/>
            <person name="Yandava C."/>
            <person name="Fu R."/>
            <person name="Krastins B."/>
            <person name="Chase M."/>
            <person name="Sarracino D."/>
            <person name="Osburne M.S."/>
            <person name="Henn M.R."/>
            <person name="Chisholm S.W."/>
        </authorList>
    </citation>
    <scope>NUCLEOTIDE SEQUENCE [LARGE SCALE GENOMIC DNA]</scope>
    <source>
        <strain evidence="2">M4-259</strain>
    </source>
</reference>
<evidence type="ECO:0000313" key="3">
    <source>
        <dbReference type="Proteomes" id="UP000006538"/>
    </source>
</evidence>
<feature type="region of interest" description="Disordered" evidence="1">
    <location>
        <begin position="244"/>
        <end position="306"/>
    </location>
</feature>
<sequence length="306" mass="30877">MAIPYNTTNAGTSVRNALRHSSIKTGGNWQHLEDVHVKHSGSWRDVKEVHVKSGGSWRLVHEGEHFLFNASLNSNSQGEWSLSSYISGLGYGGNKIKGLVTVTGGNTRRQVNLGNFSSDSLIYLRIESNNRIQARGGNGANVGGNGSNGQRALYTRTNFVLDNGGIIAGGGGGGSGGNNSNYSYEVQQAYGCQKGSTCYRQQTITEFIPGGGGGGGAGYPNSSGGSGGSNSYNGAGGNFNSGGSGGDAASGGTSNAGGDGGNLGQNGQDTAGGGSAGSSGTAIDGWSYRTGQSGSNDGDIRGPKTN</sequence>
<keyword evidence="3" id="KW-1185">Reference proteome</keyword>
<dbReference type="KEGG" id="vg:10327906"/>
<proteinExistence type="predicted"/>
<dbReference type="GeneID" id="10327906"/>
<dbReference type="EMBL" id="GU075905">
    <property type="protein sequence ID" value="ADO99813.1"/>
    <property type="molecule type" value="Genomic_DNA"/>
</dbReference>
<accession>E3SSN5</accession>
<name>E3SSN5_9CAUD</name>
<feature type="compositionally biased region" description="Gly residues" evidence="1">
    <location>
        <begin position="244"/>
        <end position="277"/>
    </location>
</feature>
<dbReference type="RefSeq" id="YP_004323404.1">
    <property type="nucleotide sequence ID" value="NC_015284.1"/>
</dbReference>
<organism evidence="2 3">
    <name type="scientific">Prochlorococcus phage P-HM2</name>
    <dbReference type="NCBI Taxonomy" id="445696"/>
    <lineage>
        <taxon>Viruses</taxon>
        <taxon>Duplodnaviria</taxon>
        <taxon>Heunggongvirae</taxon>
        <taxon>Uroviricota</taxon>
        <taxon>Caudoviricetes</taxon>
        <taxon>Eurybiavirus</taxon>
        <taxon>Eurybiavirus PHM2</taxon>
    </lineage>
</organism>
<dbReference type="OrthoDB" id="35007at10239"/>
<protein>
    <submittedName>
        <fullName evidence="2">Kelch repeat-containing protein</fullName>
    </submittedName>
</protein>